<organism evidence="2 3">
    <name type="scientific">Nitrospirillum amazonense</name>
    <dbReference type="NCBI Taxonomy" id="28077"/>
    <lineage>
        <taxon>Bacteria</taxon>
        <taxon>Pseudomonadati</taxon>
        <taxon>Pseudomonadota</taxon>
        <taxon>Alphaproteobacteria</taxon>
        <taxon>Rhodospirillales</taxon>
        <taxon>Azospirillaceae</taxon>
        <taxon>Nitrospirillum</taxon>
    </lineage>
</organism>
<sequence>MFLGNIKAAIAVAVLLSVCACTSSSTVESNKSADYNGSIKKLFLFTNLGKTLYSQSVVESTQETDPAAFVALMRSSLGSCGIAMDSFARPADGPAHNILPQHIPLQGADAILEISWTRERTGGQGHITDYLASLLDVQSKTVVWKATIELKQHFKAPEELTSALINRMKRDGLIGANCVPPKSDW</sequence>
<keyword evidence="1" id="KW-0732">Signal</keyword>
<accession>A0A560H657</accession>
<gene>
    <name evidence="2" type="ORF">FBZ90_107186</name>
</gene>
<evidence type="ECO:0000313" key="3">
    <source>
        <dbReference type="Proteomes" id="UP000315751"/>
    </source>
</evidence>
<comment type="caution">
    <text evidence="2">The sequence shown here is derived from an EMBL/GenBank/DDBJ whole genome shotgun (WGS) entry which is preliminary data.</text>
</comment>
<feature type="chain" id="PRO_5022003523" evidence="1">
    <location>
        <begin position="21"/>
        <end position="185"/>
    </location>
</feature>
<dbReference type="EMBL" id="VITR01000007">
    <property type="protein sequence ID" value="TWB41812.1"/>
    <property type="molecule type" value="Genomic_DNA"/>
</dbReference>
<dbReference type="AlphaFoldDB" id="A0A560H657"/>
<keyword evidence="3" id="KW-1185">Reference proteome</keyword>
<dbReference type="Proteomes" id="UP000315751">
    <property type="component" value="Unassembled WGS sequence"/>
</dbReference>
<name>A0A560H657_9PROT</name>
<protein>
    <submittedName>
        <fullName evidence="2">Uncharacterized protein</fullName>
    </submittedName>
</protein>
<dbReference type="PROSITE" id="PS51257">
    <property type="entry name" value="PROKAR_LIPOPROTEIN"/>
    <property type="match status" value="1"/>
</dbReference>
<proteinExistence type="predicted"/>
<evidence type="ECO:0000313" key="2">
    <source>
        <dbReference type="EMBL" id="TWB41812.1"/>
    </source>
</evidence>
<evidence type="ECO:0000256" key="1">
    <source>
        <dbReference type="SAM" id="SignalP"/>
    </source>
</evidence>
<reference evidence="2 3" key="1">
    <citation type="submission" date="2019-06" db="EMBL/GenBank/DDBJ databases">
        <title>Genomic Encyclopedia of Type Strains, Phase IV (KMG-V): Genome sequencing to study the core and pangenomes of soil and plant-associated prokaryotes.</title>
        <authorList>
            <person name="Whitman W."/>
        </authorList>
    </citation>
    <scope>NUCLEOTIDE SEQUENCE [LARGE SCALE GENOMIC DNA]</scope>
    <source>
        <strain evidence="2 3">BR 11622</strain>
    </source>
</reference>
<feature type="signal peptide" evidence="1">
    <location>
        <begin position="1"/>
        <end position="20"/>
    </location>
</feature>